<dbReference type="InterPro" id="IPR016130">
    <property type="entry name" value="Tyr_Pase_AS"/>
</dbReference>
<dbReference type="EC" id="3.1.3.48" evidence="2"/>
<dbReference type="SMART" id="SM00195">
    <property type="entry name" value="DSPc"/>
    <property type="match status" value="1"/>
</dbReference>
<dbReference type="CDD" id="cd01446">
    <property type="entry name" value="DSP_MapKP"/>
    <property type="match status" value="1"/>
</dbReference>
<dbReference type="Gene3D" id="3.90.190.10">
    <property type="entry name" value="Protein tyrosine phosphatase superfamily"/>
    <property type="match status" value="1"/>
</dbReference>
<evidence type="ECO:0000259" key="5">
    <source>
        <dbReference type="PROSITE" id="PS50054"/>
    </source>
</evidence>
<proteinExistence type="inferred from homology"/>
<gene>
    <name evidence="8" type="ORF">MAR_001683</name>
</gene>
<dbReference type="PROSITE" id="PS50054">
    <property type="entry name" value="TYR_PHOSPHATASE_DUAL"/>
    <property type="match status" value="1"/>
</dbReference>
<name>A0ABY7FCL6_MYAAR</name>
<dbReference type="SUPFAM" id="SSF52799">
    <property type="entry name" value="(Phosphotyrosine protein) phosphatases II"/>
    <property type="match status" value="1"/>
</dbReference>
<sequence>MSATSYFTSVSSQPTFGLDRCFRLSDNGSVRSSVRGEQQPYHEVFRNAIRIINFLQEVWKTVLSLRSSGAFQMPESGDVDILTPGLTRTVGVLARRRVGLSLDFSSDISSEDIVTKRCKMETVTMNVQINNGHFPHNGSPTMCHKTITPSDLASRINKPKPALILDCRPFFAYNANHIQGAVNINCSDRFNRRRLLQGKCSVVDMVNSKEGKDLYKKKSNKEIIVYDDRTKDLKDIATDSSMYVILSVLRREGKQACILKGGLDEFEREYGDLCKSSLKCHEHKPLYSPTTPIIEPAIETATASQILPFLYLGNERDAANIQRLNDLGITYVLNVTSHLPQHFEKHGIKYKRIPASDSGQQNLRQYFEEAGSFIDEAREAGAKLLVHCQAGVSRSATITISFLLQHSRMTMTDAYRYVKSKRLIISPNFNFMGQLLDFEQALNQGRVPRLMTSSVVEHVENMDVCS</sequence>
<evidence type="ECO:0000313" key="8">
    <source>
        <dbReference type="EMBL" id="WAR19845.1"/>
    </source>
</evidence>
<dbReference type="Pfam" id="PF00581">
    <property type="entry name" value="Rhodanese"/>
    <property type="match status" value="1"/>
</dbReference>
<dbReference type="InterPro" id="IPR020422">
    <property type="entry name" value="TYR_PHOSPHATASE_DUAL_dom"/>
</dbReference>
<evidence type="ECO:0000256" key="1">
    <source>
        <dbReference type="ARBA" id="ARBA00008601"/>
    </source>
</evidence>
<reference evidence="8" key="1">
    <citation type="submission" date="2022-11" db="EMBL/GenBank/DDBJ databases">
        <title>Centuries of genome instability and evolution in soft-shell clam transmissible cancer (bioRxiv).</title>
        <authorList>
            <person name="Hart S.F.M."/>
            <person name="Yonemitsu M.A."/>
            <person name="Giersch R.M."/>
            <person name="Beal B.F."/>
            <person name="Arriagada G."/>
            <person name="Davis B.W."/>
            <person name="Ostrander E.A."/>
            <person name="Goff S.P."/>
            <person name="Metzger M.J."/>
        </authorList>
    </citation>
    <scope>NUCLEOTIDE SEQUENCE</scope>
    <source>
        <strain evidence="8">MELC-2E11</strain>
        <tissue evidence="8">Siphon/mantle</tissue>
    </source>
</reference>
<dbReference type="InterPro" id="IPR036873">
    <property type="entry name" value="Rhodanese-like_dom_sf"/>
</dbReference>
<keyword evidence="3" id="KW-0378">Hydrolase</keyword>
<dbReference type="InterPro" id="IPR008343">
    <property type="entry name" value="MKP"/>
</dbReference>
<feature type="domain" description="Rhodanese" evidence="7">
    <location>
        <begin position="158"/>
        <end position="275"/>
    </location>
</feature>
<dbReference type="InterPro" id="IPR000340">
    <property type="entry name" value="Dual-sp_phosphatase_cat-dom"/>
</dbReference>
<keyword evidence="4" id="KW-0904">Protein phosphatase</keyword>
<organism evidence="8 9">
    <name type="scientific">Mya arenaria</name>
    <name type="common">Soft-shell clam</name>
    <dbReference type="NCBI Taxonomy" id="6604"/>
    <lineage>
        <taxon>Eukaryota</taxon>
        <taxon>Metazoa</taxon>
        <taxon>Spiralia</taxon>
        <taxon>Lophotrochozoa</taxon>
        <taxon>Mollusca</taxon>
        <taxon>Bivalvia</taxon>
        <taxon>Autobranchia</taxon>
        <taxon>Heteroconchia</taxon>
        <taxon>Euheterodonta</taxon>
        <taxon>Imparidentia</taxon>
        <taxon>Neoheterodontei</taxon>
        <taxon>Myida</taxon>
        <taxon>Myoidea</taxon>
        <taxon>Myidae</taxon>
        <taxon>Mya</taxon>
    </lineage>
</organism>
<dbReference type="EMBL" id="CP111022">
    <property type="protein sequence ID" value="WAR19845.1"/>
    <property type="molecule type" value="Genomic_DNA"/>
</dbReference>
<keyword evidence="9" id="KW-1185">Reference proteome</keyword>
<dbReference type="SMART" id="SM00450">
    <property type="entry name" value="RHOD"/>
    <property type="match status" value="1"/>
</dbReference>
<feature type="domain" description="Tyrosine specific protein phosphatases" evidence="6">
    <location>
        <begin position="364"/>
        <end position="422"/>
    </location>
</feature>
<dbReference type="PROSITE" id="PS50056">
    <property type="entry name" value="TYR_PHOSPHATASE_2"/>
    <property type="match status" value="1"/>
</dbReference>
<evidence type="ECO:0000256" key="2">
    <source>
        <dbReference type="ARBA" id="ARBA00013064"/>
    </source>
</evidence>
<feature type="domain" description="Tyrosine-protein phosphatase" evidence="5">
    <location>
        <begin position="302"/>
        <end position="444"/>
    </location>
</feature>
<evidence type="ECO:0000259" key="6">
    <source>
        <dbReference type="PROSITE" id="PS50056"/>
    </source>
</evidence>
<accession>A0ABY7FCL6</accession>
<dbReference type="PRINTS" id="PR01764">
    <property type="entry name" value="MAPKPHPHTASE"/>
</dbReference>
<dbReference type="PANTHER" id="PTHR10159:SF528">
    <property type="entry name" value="PUCKERED, ISOFORM A"/>
    <property type="match status" value="1"/>
</dbReference>
<dbReference type="Pfam" id="PF00782">
    <property type="entry name" value="DSPc"/>
    <property type="match status" value="1"/>
</dbReference>
<dbReference type="PANTHER" id="PTHR10159">
    <property type="entry name" value="DUAL SPECIFICITY PROTEIN PHOSPHATASE"/>
    <property type="match status" value="1"/>
</dbReference>
<dbReference type="PROSITE" id="PS00383">
    <property type="entry name" value="TYR_PHOSPHATASE_1"/>
    <property type="match status" value="1"/>
</dbReference>
<evidence type="ECO:0000256" key="3">
    <source>
        <dbReference type="ARBA" id="ARBA00022801"/>
    </source>
</evidence>
<dbReference type="SUPFAM" id="SSF52821">
    <property type="entry name" value="Rhodanese/Cell cycle control phosphatase"/>
    <property type="match status" value="1"/>
</dbReference>
<protein>
    <recommendedName>
        <fullName evidence="2">protein-tyrosine-phosphatase</fullName>
        <ecNumber evidence="2">3.1.3.48</ecNumber>
    </recommendedName>
</protein>
<dbReference type="Proteomes" id="UP001164746">
    <property type="component" value="Chromosome 11"/>
</dbReference>
<dbReference type="InterPro" id="IPR029021">
    <property type="entry name" value="Prot-tyrosine_phosphatase-like"/>
</dbReference>
<comment type="similarity">
    <text evidence="1">Belongs to the protein-tyrosine phosphatase family. Non-receptor class dual specificity subfamily.</text>
</comment>
<dbReference type="PROSITE" id="PS50206">
    <property type="entry name" value="RHODANESE_3"/>
    <property type="match status" value="1"/>
</dbReference>
<dbReference type="InterPro" id="IPR000387">
    <property type="entry name" value="Tyr_Pase_dom"/>
</dbReference>
<evidence type="ECO:0000313" key="9">
    <source>
        <dbReference type="Proteomes" id="UP001164746"/>
    </source>
</evidence>
<evidence type="ECO:0000256" key="4">
    <source>
        <dbReference type="ARBA" id="ARBA00022912"/>
    </source>
</evidence>
<dbReference type="Gene3D" id="3.40.250.10">
    <property type="entry name" value="Rhodanese-like domain"/>
    <property type="match status" value="1"/>
</dbReference>
<dbReference type="InterPro" id="IPR001763">
    <property type="entry name" value="Rhodanese-like_dom"/>
</dbReference>
<evidence type="ECO:0000259" key="7">
    <source>
        <dbReference type="PROSITE" id="PS50206"/>
    </source>
</evidence>
<dbReference type="PRINTS" id="PR01908">
    <property type="entry name" value="ADSPHPHTASE"/>
</dbReference>